<reference evidence="1 2" key="1">
    <citation type="submission" date="2013-08" db="EMBL/GenBank/DDBJ databases">
        <authorList>
            <person name="Weinstock G."/>
            <person name="Sodergren E."/>
            <person name="Wylie T."/>
            <person name="Fulton L."/>
            <person name="Fulton R."/>
            <person name="Fronick C."/>
            <person name="O'Laughlin M."/>
            <person name="Godfrey J."/>
            <person name="Miner T."/>
            <person name="Herter B."/>
            <person name="Appelbaum E."/>
            <person name="Cordes M."/>
            <person name="Lek S."/>
            <person name="Wollam A."/>
            <person name="Pepin K.H."/>
            <person name="Palsikar V.B."/>
            <person name="Mitreva M."/>
            <person name="Wilson R.K."/>
        </authorList>
    </citation>
    <scope>NUCLEOTIDE SEQUENCE [LARGE SCALE GENOMIC DNA]</scope>
    <source>
        <strain evidence="1 2">F0041</strain>
    </source>
</reference>
<dbReference type="AlphaFoldDB" id="U2DPP7"/>
<sequence>MSPASEVRHLQSLSTDIIKVERDSRPFSELRHLQPLSPNDFEIRATIGGKCSMNERQLQVHTQTAKEVNTPILLGFSALFRIFAF</sequence>
<proteinExistence type="predicted"/>
<dbReference type="Proteomes" id="UP000016496">
    <property type="component" value="Unassembled WGS sequence"/>
</dbReference>
<name>U2DPP7_9BACE</name>
<evidence type="ECO:0000313" key="1">
    <source>
        <dbReference type="EMBL" id="ERI81676.1"/>
    </source>
</evidence>
<dbReference type="EMBL" id="AWSV01000155">
    <property type="protein sequence ID" value="ERI81676.1"/>
    <property type="molecule type" value="Genomic_DNA"/>
</dbReference>
<dbReference type="HOGENOM" id="CLU_2505889_0_0_10"/>
<gene>
    <name evidence="1" type="ORF">HMPREF1981_03065</name>
</gene>
<evidence type="ECO:0000313" key="2">
    <source>
        <dbReference type="Proteomes" id="UP000016496"/>
    </source>
</evidence>
<comment type="caution">
    <text evidence="1">The sequence shown here is derived from an EMBL/GenBank/DDBJ whole genome shotgun (WGS) entry which is preliminary data.</text>
</comment>
<organism evidence="1 2">
    <name type="scientific">Bacteroides pyogenes F0041</name>
    <dbReference type="NCBI Taxonomy" id="1321819"/>
    <lineage>
        <taxon>Bacteria</taxon>
        <taxon>Pseudomonadati</taxon>
        <taxon>Bacteroidota</taxon>
        <taxon>Bacteroidia</taxon>
        <taxon>Bacteroidales</taxon>
        <taxon>Bacteroidaceae</taxon>
        <taxon>Bacteroides</taxon>
    </lineage>
</organism>
<dbReference type="PATRIC" id="fig|1321819.3.peg.2832"/>
<accession>U2DPP7</accession>
<protein>
    <submittedName>
        <fullName evidence="1">Uncharacterized protein</fullName>
    </submittedName>
</protein>